<protein>
    <submittedName>
        <fullName evidence="1">Uncharacterized protein</fullName>
    </submittedName>
</protein>
<dbReference type="EMBL" id="CP095328">
    <property type="protein sequence ID" value="XAG39889.1"/>
    <property type="molecule type" value="Genomic_DNA"/>
</dbReference>
<accession>A0AAU6T417</accession>
<dbReference type="RefSeq" id="WP_255912383.1">
    <property type="nucleotide sequence ID" value="NZ_CP095328.1"/>
</dbReference>
<evidence type="ECO:0000313" key="1">
    <source>
        <dbReference type="EMBL" id="XAG39889.1"/>
    </source>
</evidence>
<reference evidence="1" key="1">
    <citation type="submission" date="2022-03" db="EMBL/GenBank/DDBJ databases">
        <title>Sea Food Isolates.</title>
        <authorList>
            <person name="Li C."/>
        </authorList>
    </citation>
    <scope>NUCLEOTIDE SEQUENCE</scope>
    <source>
        <strain evidence="1">19NY04SH05-1</strain>
    </source>
</reference>
<dbReference type="AlphaFoldDB" id="A0AAU6T417"/>
<organism evidence="1">
    <name type="scientific">Aeromonas sp. 19NY04SH05-1</name>
    <dbReference type="NCBI Taxonomy" id="2920537"/>
    <lineage>
        <taxon>Bacteria</taxon>
        <taxon>Pseudomonadati</taxon>
        <taxon>Pseudomonadota</taxon>
        <taxon>Gammaproteobacteria</taxon>
        <taxon>Aeromonadales</taxon>
        <taxon>Aeromonadaceae</taxon>
        <taxon>Aeromonas</taxon>
    </lineage>
</organism>
<gene>
    <name evidence="1" type="ORF">MRK42_12800</name>
</gene>
<sequence length="151" mass="16961">MSTNNTQHTAAYQIVGAFIKVNDGLTNLGTISRVAHMQLNDPDQPHALMAWSDSNSYPAIMYRSSDRQEIEERFKEVSSLVLKQKKRKFIRTKKLLVATDLIAGCTPIVKDANVWISISLLLPDTKPLWVACDSKEELDADMEAIERQLSA</sequence>
<name>A0AAU6T417_9GAMM</name>
<proteinExistence type="predicted"/>